<protein>
    <submittedName>
        <fullName evidence="1">Uncharacterized protein</fullName>
    </submittedName>
</protein>
<keyword evidence="2" id="KW-1185">Reference proteome</keyword>
<comment type="caution">
    <text evidence="1">The sequence shown here is derived from an EMBL/GenBank/DDBJ whole genome shotgun (WGS) entry which is preliminary data.</text>
</comment>
<gene>
    <name evidence="1" type="ORF">FGIG_12097</name>
</gene>
<dbReference type="EMBL" id="SUNJ01012025">
    <property type="protein sequence ID" value="TPP58426.1"/>
    <property type="molecule type" value="Genomic_DNA"/>
</dbReference>
<evidence type="ECO:0000313" key="2">
    <source>
        <dbReference type="Proteomes" id="UP000316759"/>
    </source>
</evidence>
<organism evidence="1 2">
    <name type="scientific">Fasciola gigantica</name>
    <name type="common">Giant liver fluke</name>
    <dbReference type="NCBI Taxonomy" id="46835"/>
    <lineage>
        <taxon>Eukaryota</taxon>
        <taxon>Metazoa</taxon>
        <taxon>Spiralia</taxon>
        <taxon>Lophotrochozoa</taxon>
        <taxon>Platyhelminthes</taxon>
        <taxon>Trematoda</taxon>
        <taxon>Digenea</taxon>
        <taxon>Plagiorchiida</taxon>
        <taxon>Echinostomata</taxon>
        <taxon>Echinostomatoidea</taxon>
        <taxon>Fasciolidae</taxon>
        <taxon>Fasciola</taxon>
    </lineage>
</organism>
<reference evidence="1 2" key="1">
    <citation type="submission" date="2019-04" db="EMBL/GenBank/DDBJ databases">
        <title>Annotation for the trematode Fasciola gigantica.</title>
        <authorList>
            <person name="Choi Y.-J."/>
        </authorList>
    </citation>
    <scope>NUCLEOTIDE SEQUENCE [LARGE SCALE GENOMIC DNA]</scope>
    <source>
        <strain evidence="1">Uganda_cow_1</strain>
    </source>
</reference>
<proteinExistence type="predicted"/>
<accession>A0A504YD69</accession>
<dbReference type="AlphaFoldDB" id="A0A504YD69"/>
<evidence type="ECO:0000313" key="1">
    <source>
        <dbReference type="EMBL" id="TPP58426.1"/>
    </source>
</evidence>
<name>A0A504YD69_FASGI</name>
<dbReference type="OrthoDB" id="413400at2759"/>
<dbReference type="Proteomes" id="UP000316759">
    <property type="component" value="Unassembled WGS sequence"/>
</dbReference>
<sequence>MYLVVFFCRLNPNSFLLSISCVTKVFPTELTFPPDFFLEVLSLTDLCKRQLQTMFPPALIRQLDLPQFLLNSLLRPLVAPWHRLASSRS</sequence>